<gene>
    <name evidence="5" type="ORF">PDE001_LOCUS6241</name>
</gene>
<keyword evidence="6" id="KW-1185">Reference proteome</keyword>
<organism evidence="5 6">
    <name type="scientific">Peronospora destructor</name>
    <dbReference type="NCBI Taxonomy" id="86335"/>
    <lineage>
        <taxon>Eukaryota</taxon>
        <taxon>Sar</taxon>
        <taxon>Stramenopiles</taxon>
        <taxon>Oomycota</taxon>
        <taxon>Peronosporomycetes</taxon>
        <taxon>Peronosporales</taxon>
        <taxon>Peronosporaceae</taxon>
        <taxon>Peronospora</taxon>
    </lineage>
</organism>
<accession>A0AAV0UHC0</accession>
<sequence length="2037" mass="227000">MSESLSVQDAPTLRFRQLYQDLLAFAGQSMTDEDAPLFMTDLVEAAPDLLEPLLLTPSSASERAALRANTVNVSGKHVDVSPLIQQEICNLSDEFRVSEKTCLEFWLLASEQQQRESVERTDQLPPSTIADSVPNAARYFLTSETEYKLHLLKELLRLRLETRLDKQRAQFLVTYTNKLLTEDLVTKLVNAFDNELVQLAQVPRMEQSVSYWHTLVADCLVFIVSSTLMLAEEVEKLANLLKTLCGRMKTVVAKVSPHIVNLSSFAQLFEGGSLAGTSPEGAVRQVSCMLQTTTAIQVALFAVLLQKSRKMDRDTGDMESGVALCRREHAPVVKELHRTFFEDEWEQKSFQSVAMLTWAGFLAGNDDGNSSSSNVTFVEAEDATRVVKEAIEGRVFHTLVEVQLKYLPDRKRDLRLYNIYEQNFELLFRTYSSKMMIDVPTATDKAALTAMQSESDGEVAAWTGDCLENIIDFATALCARNTMFCRSFWRGTNHEFDFHGSNGSSIESNAGDDLRQAESHPDGVDGGGCYSFLVACRDAALRNPGCLAAYIRLVASAASGPECAQQAFHHIKQNPPQLSWDQFFVVMAKYQRLLTEAEKPAGYSPLMTVGVTQDAGVNSSTYNNVSSTANPGPRFIRPKELEALETIQLLIQEVISDHQLALIFFHNHDWSPIPTFVAFLQCRIPSSLKGSIMTTLAVFARVSDIAPYVWRQVDALQILRTTGDTSVYGNQDISYELEHYESLSRTYPATRGFVTLLYELFENPHAWKSFEGDGRVAAIQFYFEFLLEHVFLKFDLRKYERQEEKWALVNGTLAIFKKILRNADTSTTEGSLSYQVLARFLSSNPLLNKVLSILSGDGGVESLENTSTDMHLEHAFFYCLDIVKRETEVKHGSLNFVIDVSKKPSDTYLTKTTAVAALRERCVQHALEIVVLVLEKDVQFVNTNLNRQLSHRLQVEMMHTILCRHRSDFVNIIKYIKYSKSAHIPHLSAVILRLVSARMSGADLIDLLIDSDESADITIGYMNRLLNLYDDDENEQVENETRQDSRTISSPFELFAQETSPPSIRAAILDLLLDNLNKPAPNLAHLLLGNVGQRGDSNTATVPTSYMKTGLAALVTLISNADFGLETPELAERCYHVLHRLITQEFSSPNTIAALESAPNDYFVSQIQLFSGVYCVTRRKTAAATIAELNMRGWFFKTLAVYLHVELYKEPPHMKKINKLMRQLLSVSVGSRNDHHAIEPMLLIQLFDKCSFHISPPPVPTNQHVVALAEQMTTTVELGCYYKWLKIDVERYCQALQTLDLTTTDDGMGDYYSLSSKRFRVNGDGTSSSSTEAAAERFIQWAVQWNIYSERIAAESHALNSLRELMEVIVLDYLALPREQELETPEMWQGLDAVGSAEVRLELMSGIVVAVLSKLGEKASASAQLFEIISRIALMVFSQLSYTEDGSLPLALPASRHRQSIGFLELLFCSIYSSAAATGNPSAARNSRTLLYSCVIHDRRVRHLLTNQVIDLICKDASDGEDTLSMALAVSTLESLIAFEDDSSLVSIFRERGYLLHFIDIFKKLSEMDAVAFERSNGSSSIVRSSVLPQGLDTTIIGTMYECFLSLFARVAGSQEGAVALLEGGLVRVLSDARNLPTHRPQYYAPNKQNTAPFSTASITAFERVEAIYYRKWLPAARLLSASCASLPKNRTLTSQVLYFVNKNRKLFTSALKLCSGGLQSQPISVNLLREPNGRKSHSSILQVFLCYSAELVPPSGDDDEMIDRKGVSWWDNKIASSAEEQRKAAIQRFSCLDCDDRLLEQCDVATIKSSGSASLLHMSLLDEEKLYASRIILCNAATFCASRMMLAVGEGSAGRAAPLLSVTSKAQLQNRNQFPSMSSVDPRAFVAATDPLWTLAPSLDEFTARFDSVVFALETSKQLVNALTALKNDAASVRSISVSSASSQRPLRRCEHECDTTPLENVLNYHTESLAFIVQNMLVVLLLHFAHYLRRPEAAASKGAMQQTLGKVLAIVSDIENNPFIHAIARKLRELASSTS</sequence>
<dbReference type="Pfam" id="PF11894">
    <property type="entry name" value="Nup192"/>
    <property type="match status" value="2"/>
</dbReference>
<comment type="subcellular location">
    <subcellularLocation>
        <location evidence="1">Nucleus</location>
    </subcellularLocation>
</comment>
<evidence type="ECO:0000256" key="1">
    <source>
        <dbReference type="ARBA" id="ARBA00004123"/>
    </source>
</evidence>
<evidence type="ECO:0000256" key="2">
    <source>
        <dbReference type="ARBA" id="ARBA00005892"/>
    </source>
</evidence>
<dbReference type="Proteomes" id="UP001162029">
    <property type="component" value="Unassembled WGS sequence"/>
</dbReference>
<name>A0AAV0UHC0_9STRA</name>
<dbReference type="EMBL" id="CANTFM010001177">
    <property type="protein sequence ID" value="CAI5736196.1"/>
    <property type="molecule type" value="Genomic_DNA"/>
</dbReference>
<evidence type="ECO:0008006" key="7">
    <source>
        <dbReference type="Google" id="ProtNLM"/>
    </source>
</evidence>
<evidence type="ECO:0000256" key="3">
    <source>
        <dbReference type="ARBA" id="ARBA00022448"/>
    </source>
</evidence>
<reference evidence="5" key="1">
    <citation type="submission" date="2022-12" db="EMBL/GenBank/DDBJ databases">
        <authorList>
            <person name="Webb A."/>
        </authorList>
    </citation>
    <scope>NUCLEOTIDE SEQUENCE</scope>
    <source>
        <strain evidence="5">Pd1</strain>
    </source>
</reference>
<comment type="caution">
    <text evidence="5">The sequence shown here is derived from an EMBL/GenBank/DDBJ whole genome shotgun (WGS) entry which is preliminary data.</text>
</comment>
<dbReference type="PANTHER" id="PTHR31344:SF0">
    <property type="entry name" value="NUCLEAR PORE COMPLEX PROTEIN NUP205"/>
    <property type="match status" value="1"/>
</dbReference>
<evidence type="ECO:0000313" key="6">
    <source>
        <dbReference type="Proteomes" id="UP001162029"/>
    </source>
</evidence>
<dbReference type="InterPro" id="IPR021827">
    <property type="entry name" value="Nup186/Nup192/Nup205"/>
</dbReference>
<evidence type="ECO:0000256" key="4">
    <source>
        <dbReference type="ARBA" id="ARBA00023242"/>
    </source>
</evidence>
<dbReference type="PANTHER" id="PTHR31344">
    <property type="entry name" value="NUCLEAR PORE COMPLEX PROTEIN NUP205"/>
    <property type="match status" value="1"/>
</dbReference>
<protein>
    <recommendedName>
        <fullName evidence="7">Nuclear pore complex protein</fullName>
    </recommendedName>
</protein>
<keyword evidence="3" id="KW-0813">Transport</keyword>
<comment type="similarity">
    <text evidence="2">Belongs to the NUP186/NUP192/NUP205 family.</text>
</comment>
<dbReference type="GO" id="GO:0005643">
    <property type="term" value="C:nuclear pore"/>
    <property type="evidence" value="ECO:0007669"/>
    <property type="project" value="InterPro"/>
</dbReference>
<proteinExistence type="inferred from homology"/>
<keyword evidence="4" id="KW-0539">Nucleus</keyword>
<evidence type="ECO:0000313" key="5">
    <source>
        <dbReference type="EMBL" id="CAI5736196.1"/>
    </source>
</evidence>